<accession>A0A418KZH3</accession>
<sequence>MTAPEDYQPIPYDAKGLRGLPARIVGELPLEYDLPEDIKDVIIADDEPNIYSELAVYIPGHPDRQSAVSYDSLAVKGWHQPG</sequence>
<evidence type="ECO:0000313" key="4">
    <source>
        <dbReference type="Proteomes" id="UP000284557"/>
    </source>
</evidence>
<dbReference type="AlphaFoldDB" id="A0A418KZH3"/>
<dbReference type="Proteomes" id="UP000038487">
    <property type="component" value="Unassembled WGS sequence"/>
</dbReference>
<evidence type="ECO:0000313" key="2">
    <source>
        <dbReference type="EMBL" id="RIT26809.1"/>
    </source>
</evidence>
<reference evidence="2 4" key="2">
    <citation type="submission" date="2018-08" db="EMBL/GenBank/DDBJ databases">
        <title>Linezolid Resistance in Mycobacterium abscessus: MIC Distribution and Comprehensive Investigation of Resistance Mechanisms.</title>
        <authorList>
            <person name="Ye M."/>
            <person name="Xu L."/>
            <person name="Zou Y."/>
            <person name="Li B."/>
            <person name="Guo Q."/>
            <person name="Zhang Y."/>
            <person name="Zhan M."/>
            <person name="Xu B."/>
            <person name="Yu F."/>
            <person name="Zhang Z."/>
            <person name="Chu H."/>
        </authorList>
    </citation>
    <scope>NUCLEOTIDE SEQUENCE [LARGE SCALE GENOMIC DNA]</scope>
    <source>
        <strain evidence="2 4">G143</strain>
    </source>
</reference>
<dbReference type="EMBL" id="CSUW01000018">
    <property type="protein sequence ID" value="CPT68882.1"/>
    <property type="molecule type" value="Genomic_DNA"/>
</dbReference>
<name>A0A418KZH3_9MYCO</name>
<proteinExistence type="predicted"/>
<evidence type="ECO:0000313" key="3">
    <source>
        <dbReference type="Proteomes" id="UP000038487"/>
    </source>
</evidence>
<evidence type="ECO:0000313" key="1">
    <source>
        <dbReference type="EMBL" id="CPT68882.1"/>
    </source>
</evidence>
<organism evidence="1 3">
    <name type="scientific">Mycobacteroides abscessus</name>
    <dbReference type="NCBI Taxonomy" id="36809"/>
    <lineage>
        <taxon>Bacteria</taxon>
        <taxon>Bacillati</taxon>
        <taxon>Actinomycetota</taxon>
        <taxon>Actinomycetes</taxon>
        <taxon>Mycobacteriales</taxon>
        <taxon>Mycobacteriaceae</taxon>
        <taxon>Mycobacteroides</taxon>
    </lineage>
</organism>
<dbReference type="Proteomes" id="UP000284557">
    <property type="component" value="Unassembled WGS sequence"/>
</dbReference>
<dbReference type="Pfam" id="PF23720">
    <property type="entry name" value="DUF7161"/>
    <property type="match status" value="1"/>
</dbReference>
<dbReference type="RefSeq" id="WP_017206701.1">
    <property type="nucleotide sequence ID" value="NZ_CSUW01000018.1"/>
</dbReference>
<dbReference type="EMBL" id="QXBN01000060">
    <property type="protein sequence ID" value="RIT26809.1"/>
    <property type="molecule type" value="Genomic_DNA"/>
</dbReference>
<gene>
    <name evidence="2" type="ORF">D2E76_27950</name>
    <name evidence="1" type="ORF">ERS075527_05270</name>
</gene>
<reference evidence="1 3" key="1">
    <citation type="submission" date="2015-03" db="EMBL/GenBank/DDBJ databases">
        <authorList>
            <consortium name="Pathogen Informatics"/>
            <person name="Murphy D."/>
        </authorList>
    </citation>
    <scope>NUCLEOTIDE SEQUENCE [LARGE SCALE GENOMIC DNA]</scope>
    <source>
        <strain evidence="1 3">PAP036</strain>
    </source>
</reference>
<protein>
    <submittedName>
        <fullName evidence="2">UbiD family decarboxylase</fullName>
    </submittedName>
</protein>
<dbReference type="InterPro" id="IPR055585">
    <property type="entry name" value="DUF7161"/>
</dbReference>
<comment type="caution">
    <text evidence="1">The sequence shown here is derived from an EMBL/GenBank/DDBJ whole genome shotgun (WGS) entry which is preliminary data.</text>
</comment>